<feature type="transmembrane region" description="Helical" evidence="7">
    <location>
        <begin position="73"/>
        <end position="95"/>
    </location>
</feature>
<dbReference type="InterPro" id="IPR006685">
    <property type="entry name" value="MscS_channel_2nd"/>
</dbReference>
<dbReference type="GO" id="GO:0008381">
    <property type="term" value="F:mechanosensitive monoatomic ion channel activity"/>
    <property type="evidence" value="ECO:0007669"/>
    <property type="project" value="UniProtKB-ARBA"/>
</dbReference>
<keyword evidence="5 7" id="KW-1133">Transmembrane helix</keyword>
<dbReference type="InterPro" id="IPR011014">
    <property type="entry name" value="MscS_channel_TM-2"/>
</dbReference>
<feature type="transmembrane region" description="Helical" evidence="7">
    <location>
        <begin position="31"/>
        <end position="52"/>
    </location>
</feature>
<dbReference type="SUPFAM" id="SSF82689">
    <property type="entry name" value="Mechanosensitive channel protein MscS (YggB), C-terminal domain"/>
    <property type="match status" value="1"/>
</dbReference>
<evidence type="ECO:0000259" key="8">
    <source>
        <dbReference type="Pfam" id="PF00924"/>
    </source>
</evidence>
<dbReference type="Gene3D" id="2.30.30.60">
    <property type="match status" value="1"/>
</dbReference>
<organism evidence="10 11">
    <name type="scientific">Laribacter hongkongensis</name>
    <dbReference type="NCBI Taxonomy" id="168471"/>
    <lineage>
        <taxon>Bacteria</taxon>
        <taxon>Pseudomonadati</taxon>
        <taxon>Pseudomonadota</taxon>
        <taxon>Betaproteobacteria</taxon>
        <taxon>Neisseriales</taxon>
        <taxon>Aquaspirillaceae</taxon>
        <taxon>Laribacter</taxon>
    </lineage>
</organism>
<keyword evidence="3" id="KW-1003">Cell membrane</keyword>
<dbReference type="Pfam" id="PF00924">
    <property type="entry name" value="MS_channel_2nd"/>
    <property type="match status" value="1"/>
</dbReference>
<feature type="transmembrane region" description="Helical" evidence="7">
    <location>
        <begin position="107"/>
        <end position="126"/>
    </location>
</feature>
<protein>
    <submittedName>
        <fullName evidence="10">MscS family inner membrane protein ynaI</fullName>
    </submittedName>
</protein>
<dbReference type="AlphaFoldDB" id="A0A248LNN5"/>
<dbReference type="SUPFAM" id="SSF50182">
    <property type="entry name" value="Sm-like ribonucleoproteins"/>
    <property type="match status" value="1"/>
</dbReference>
<proteinExistence type="inferred from homology"/>
<evidence type="ECO:0000256" key="5">
    <source>
        <dbReference type="ARBA" id="ARBA00022989"/>
    </source>
</evidence>
<reference evidence="11" key="1">
    <citation type="submission" date="2017-06" db="EMBL/GenBank/DDBJ databases">
        <title>Whole genome sequence of Laribacter hongkongensis LHGZ1.</title>
        <authorList>
            <person name="Chen D."/>
            <person name="Wu H."/>
            <person name="Chen J."/>
        </authorList>
    </citation>
    <scope>NUCLEOTIDE SEQUENCE [LARGE SCALE GENOMIC DNA]</scope>
    <source>
        <strain evidence="11">LHGZ1</strain>
    </source>
</reference>
<dbReference type="Gene3D" id="1.10.287.1260">
    <property type="match status" value="1"/>
</dbReference>
<evidence type="ECO:0000313" key="11">
    <source>
        <dbReference type="Proteomes" id="UP000197424"/>
    </source>
</evidence>
<dbReference type="InterPro" id="IPR011066">
    <property type="entry name" value="MscS_channel_C_sf"/>
</dbReference>
<evidence type="ECO:0000313" key="10">
    <source>
        <dbReference type="EMBL" id="ASJ25976.1"/>
    </source>
</evidence>
<comment type="subcellular location">
    <subcellularLocation>
        <location evidence="1">Cell membrane</location>
        <topology evidence="1">Multi-pass membrane protein</topology>
    </subcellularLocation>
</comment>
<dbReference type="InterPro" id="IPR023408">
    <property type="entry name" value="MscS_beta-dom_sf"/>
</dbReference>
<dbReference type="InterPro" id="IPR045042">
    <property type="entry name" value="YnaI-like"/>
</dbReference>
<dbReference type="PANTHER" id="PTHR43634">
    <property type="entry name" value="OW CONDUCTANCE MECHANOSENSITIVE CHANNEL"/>
    <property type="match status" value="1"/>
</dbReference>
<accession>A0A248LNN5</accession>
<dbReference type="InterPro" id="IPR010920">
    <property type="entry name" value="LSM_dom_sf"/>
</dbReference>
<dbReference type="Pfam" id="PF21082">
    <property type="entry name" value="MS_channel_3rd"/>
    <property type="match status" value="1"/>
</dbReference>
<gene>
    <name evidence="10" type="ORF">LHGZ1_3145</name>
</gene>
<evidence type="ECO:0000256" key="4">
    <source>
        <dbReference type="ARBA" id="ARBA00022692"/>
    </source>
</evidence>
<dbReference type="InterPro" id="IPR049278">
    <property type="entry name" value="MS_channel_C"/>
</dbReference>
<evidence type="ECO:0000256" key="6">
    <source>
        <dbReference type="ARBA" id="ARBA00023136"/>
    </source>
</evidence>
<evidence type="ECO:0000256" key="2">
    <source>
        <dbReference type="ARBA" id="ARBA00008017"/>
    </source>
</evidence>
<dbReference type="PANTHER" id="PTHR43634:SF2">
    <property type="entry name" value="LOW CONDUCTANCE MECHANOSENSITIVE CHANNEL YNAI"/>
    <property type="match status" value="1"/>
</dbReference>
<name>A0A248LNN5_9NEIS</name>
<evidence type="ECO:0000256" key="1">
    <source>
        <dbReference type="ARBA" id="ARBA00004651"/>
    </source>
</evidence>
<dbReference type="Gene3D" id="3.30.70.100">
    <property type="match status" value="1"/>
</dbReference>
<evidence type="ECO:0000256" key="7">
    <source>
        <dbReference type="SAM" id="Phobius"/>
    </source>
</evidence>
<dbReference type="Proteomes" id="UP000197424">
    <property type="component" value="Chromosome"/>
</dbReference>
<comment type="similarity">
    <text evidence="2">Belongs to the MscS (TC 1.A.23) family.</text>
</comment>
<keyword evidence="4 7" id="KW-0812">Transmembrane</keyword>
<evidence type="ECO:0000259" key="9">
    <source>
        <dbReference type="Pfam" id="PF21082"/>
    </source>
</evidence>
<sequence>MSNTYSFLHTVATQTPAIRSLHDLSVYHHQLWEIVLIGFFTLMATLAWYIFVKRSANKELGRRGALWRAFWQASSPAIITIIGIISASLLLRVIARDWIPELLDWIAPLRLIAIALVVVLGMFRYINASERIHVDNGSDSTTASALSKVAKASVLTLAFLAVGQNFGLSLSGLLAFGGAGGLIIGLAGKDILANFFGGLMIFVDRPFQVGDWISSPDRNIEGTVEKVGWRLTRIFTFDNRPMYVPNSAFSTISVVNPQRMTNRRINTTIGLRYQDLGRMQAVVENVRAMLRAHPDIDQEQVILVYFSAFGDSSVNFMVYCFTRTTRWAEWLSVQQDVFLKIVGIVQAQGADFAFPSRTLYFDPASLPKAGSD</sequence>
<feature type="domain" description="Mechanosensitive ion channel MscS" evidence="8">
    <location>
        <begin position="190"/>
        <end position="258"/>
    </location>
</feature>
<evidence type="ECO:0000256" key="3">
    <source>
        <dbReference type="ARBA" id="ARBA00022475"/>
    </source>
</evidence>
<keyword evidence="6 7" id="KW-0472">Membrane</keyword>
<dbReference type="GO" id="GO:0005886">
    <property type="term" value="C:plasma membrane"/>
    <property type="evidence" value="ECO:0007669"/>
    <property type="project" value="UniProtKB-SubCell"/>
</dbReference>
<dbReference type="SUPFAM" id="SSF82861">
    <property type="entry name" value="Mechanosensitive channel protein MscS (YggB), transmembrane region"/>
    <property type="match status" value="1"/>
</dbReference>
<dbReference type="EMBL" id="CP022115">
    <property type="protein sequence ID" value="ASJ25976.1"/>
    <property type="molecule type" value="Genomic_DNA"/>
</dbReference>
<feature type="domain" description="Mechanosensitive ion channel MscS C-terminal" evidence="9">
    <location>
        <begin position="265"/>
        <end position="352"/>
    </location>
</feature>